<keyword evidence="1" id="KW-0732">Signal</keyword>
<dbReference type="EMBL" id="GFDG01002512">
    <property type="protein sequence ID" value="JAV16287.1"/>
    <property type="molecule type" value="Transcribed_RNA"/>
</dbReference>
<dbReference type="GO" id="GO:0005576">
    <property type="term" value="C:extracellular region"/>
    <property type="evidence" value="ECO:0007669"/>
    <property type="project" value="InterPro"/>
</dbReference>
<evidence type="ECO:0000256" key="1">
    <source>
        <dbReference type="SAM" id="SignalP"/>
    </source>
</evidence>
<accession>A0A1L8EC05</accession>
<evidence type="ECO:0000313" key="3">
    <source>
        <dbReference type="EMBL" id="JAV16287.1"/>
    </source>
</evidence>
<dbReference type="InterPro" id="IPR002557">
    <property type="entry name" value="Chitin-bd_dom"/>
</dbReference>
<feature type="chain" id="PRO_5013222338" evidence="1">
    <location>
        <begin position="28"/>
        <end position="248"/>
    </location>
</feature>
<sequence length="248" mass="27093">MIFHMKFLWHVFGLAFAVCGFIVSINGDCGVCRADTNTACISKTEYKPCYENKPFGDYVFNCEAGFCSMVGEVCTPTEAFSECNECNKCDSTNTFACTGTKEFDLCLGRNEPSGIKGQCNDGLGCNINNPYICGEEAPTCSFRDDPTTTTVAPTTPAPTTTTPSPLENPTGFCSLMKQEGRYPVGTDANTTCHQYINCVNVNGEWYGPIYVCPGKTYYDSAERVCVKDLPPLCDGKVNHLAFRSLLLE</sequence>
<feature type="domain" description="Chitin-binding type-2" evidence="2">
    <location>
        <begin position="170"/>
        <end position="235"/>
    </location>
</feature>
<dbReference type="AlphaFoldDB" id="A0A1L8EC05"/>
<organism evidence="3">
    <name type="scientific">Haematobia irritans</name>
    <name type="common">Horn fly</name>
    <name type="synonym">Conops irritans</name>
    <dbReference type="NCBI Taxonomy" id="7368"/>
    <lineage>
        <taxon>Eukaryota</taxon>
        <taxon>Metazoa</taxon>
        <taxon>Ecdysozoa</taxon>
        <taxon>Arthropoda</taxon>
        <taxon>Hexapoda</taxon>
        <taxon>Insecta</taxon>
        <taxon>Pterygota</taxon>
        <taxon>Neoptera</taxon>
        <taxon>Endopterygota</taxon>
        <taxon>Diptera</taxon>
        <taxon>Brachycera</taxon>
        <taxon>Muscomorpha</taxon>
        <taxon>Muscoidea</taxon>
        <taxon>Muscidae</taxon>
        <taxon>Haematobia</taxon>
    </lineage>
</organism>
<dbReference type="SUPFAM" id="SSF57625">
    <property type="entry name" value="Invertebrate chitin-binding proteins"/>
    <property type="match status" value="1"/>
</dbReference>
<proteinExistence type="predicted"/>
<name>A0A1L8EC05_HAEIR</name>
<dbReference type="GO" id="GO:0008061">
    <property type="term" value="F:chitin binding"/>
    <property type="evidence" value="ECO:0007669"/>
    <property type="project" value="InterPro"/>
</dbReference>
<feature type="signal peptide" evidence="1">
    <location>
        <begin position="1"/>
        <end position="27"/>
    </location>
</feature>
<reference evidence="3" key="1">
    <citation type="submission" date="2017-01" db="EMBL/GenBank/DDBJ databases">
        <title>An insight into the sialome and mialome of the horn fly, Haematobia irritans.</title>
        <authorList>
            <person name="Breijo M."/>
            <person name="Boiani M."/>
            <person name="Ures X."/>
            <person name="Rocha S."/>
            <person name="Sequeira M."/>
            <person name="Ribeiro J.M."/>
        </authorList>
    </citation>
    <scope>NUCLEOTIDE SEQUENCE</scope>
</reference>
<dbReference type="InterPro" id="IPR036508">
    <property type="entry name" value="Chitin-bd_dom_sf"/>
</dbReference>
<evidence type="ECO:0000259" key="2">
    <source>
        <dbReference type="PROSITE" id="PS50940"/>
    </source>
</evidence>
<protein>
    <submittedName>
        <fullName evidence="3">Putative secreted protein</fullName>
    </submittedName>
</protein>
<dbReference type="PROSITE" id="PS50940">
    <property type="entry name" value="CHIT_BIND_II"/>
    <property type="match status" value="1"/>
</dbReference>